<accession>A0ABW3KZF6</accession>
<evidence type="ECO:0000259" key="1">
    <source>
        <dbReference type="PROSITE" id="PS50930"/>
    </source>
</evidence>
<reference evidence="3" key="1">
    <citation type="journal article" date="2019" name="Int. J. Syst. Evol. Microbiol.">
        <title>The Global Catalogue of Microorganisms (GCM) 10K type strain sequencing project: providing services to taxonomists for standard genome sequencing and annotation.</title>
        <authorList>
            <consortium name="The Broad Institute Genomics Platform"/>
            <consortium name="The Broad Institute Genome Sequencing Center for Infectious Disease"/>
            <person name="Wu L."/>
            <person name="Ma J."/>
        </authorList>
    </citation>
    <scope>NUCLEOTIDE SEQUENCE [LARGE SCALE GENOMIC DNA]</scope>
    <source>
        <strain evidence="3">CCUG 56607</strain>
    </source>
</reference>
<dbReference type="InterPro" id="IPR046947">
    <property type="entry name" value="LytR-like"/>
</dbReference>
<organism evidence="2 3">
    <name type="scientific">Thalassobacillus hwangdonensis</name>
    <dbReference type="NCBI Taxonomy" id="546108"/>
    <lineage>
        <taxon>Bacteria</taxon>
        <taxon>Bacillati</taxon>
        <taxon>Bacillota</taxon>
        <taxon>Bacilli</taxon>
        <taxon>Bacillales</taxon>
        <taxon>Bacillaceae</taxon>
        <taxon>Thalassobacillus</taxon>
    </lineage>
</organism>
<dbReference type="Gene3D" id="2.40.50.1020">
    <property type="entry name" value="LytTr DNA-binding domain"/>
    <property type="match status" value="1"/>
</dbReference>
<sequence>MKVILDIHEKHKESSITIKSGQLDDTIEEILEIAKKDSVKFILGKQGNSQHLLKPDTIHYFQADGDKIVAFTQSSTYMIKEKLYELEQLLPSTSFIRLSKALIANLQHVSHFEPSFNGTLGVHFRCGRKEYASRHYVGALKEILNNNRRDKK</sequence>
<dbReference type="EMBL" id="JBHTKL010000001">
    <property type="protein sequence ID" value="MFD1018604.1"/>
    <property type="molecule type" value="Genomic_DNA"/>
</dbReference>
<name>A0ABW3KZF6_9BACI</name>
<gene>
    <name evidence="2" type="ORF">ACFQ2J_05250</name>
</gene>
<dbReference type="Pfam" id="PF04397">
    <property type="entry name" value="LytTR"/>
    <property type="match status" value="1"/>
</dbReference>
<dbReference type="Proteomes" id="UP001596990">
    <property type="component" value="Unassembled WGS sequence"/>
</dbReference>
<evidence type="ECO:0000313" key="2">
    <source>
        <dbReference type="EMBL" id="MFD1018604.1"/>
    </source>
</evidence>
<dbReference type="PROSITE" id="PS50930">
    <property type="entry name" value="HTH_LYTTR"/>
    <property type="match status" value="1"/>
</dbReference>
<dbReference type="RefSeq" id="WP_386057231.1">
    <property type="nucleotide sequence ID" value="NZ_JBHTKL010000001.1"/>
</dbReference>
<dbReference type="SMART" id="SM00850">
    <property type="entry name" value="LytTR"/>
    <property type="match status" value="1"/>
</dbReference>
<dbReference type="PANTHER" id="PTHR37299">
    <property type="entry name" value="TRANSCRIPTIONAL REGULATOR-RELATED"/>
    <property type="match status" value="1"/>
</dbReference>
<feature type="domain" description="HTH LytTR-type" evidence="1">
    <location>
        <begin position="42"/>
        <end position="146"/>
    </location>
</feature>
<dbReference type="InterPro" id="IPR007492">
    <property type="entry name" value="LytTR_DNA-bd_dom"/>
</dbReference>
<dbReference type="PANTHER" id="PTHR37299:SF4">
    <property type="entry name" value="TRANSCRIPTIONAL REGULATOR"/>
    <property type="match status" value="1"/>
</dbReference>
<protein>
    <submittedName>
        <fullName evidence="2">LytTR family DNA-binding domain-containing protein</fullName>
    </submittedName>
</protein>
<dbReference type="GO" id="GO:0003677">
    <property type="term" value="F:DNA binding"/>
    <property type="evidence" value="ECO:0007669"/>
    <property type="project" value="UniProtKB-KW"/>
</dbReference>
<comment type="caution">
    <text evidence="2">The sequence shown here is derived from an EMBL/GenBank/DDBJ whole genome shotgun (WGS) entry which is preliminary data.</text>
</comment>
<evidence type="ECO:0000313" key="3">
    <source>
        <dbReference type="Proteomes" id="UP001596990"/>
    </source>
</evidence>
<keyword evidence="3" id="KW-1185">Reference proteome</keyword>
<keyword evidence="2" id="KW-0238">DNA-binding</keyword>
<proteinExistence type="predicted"/>